<comment type="caution">
    <text evidence="3">The sequence shown here is derived from an EMBL/GenBank/DDBJ whole genome shotgun (WGS) entry which is preliminary data.</text>
</comment>
<evidence type="ECO:0000256" key="1">
    <source>
        <dbReference type="SAM" id="MobiDB-lite"/>
    </source>
</evidence>
<organism evidence="3 4">
    <name type="scientific">Silvimonas iriomotensis</name>
    <dbReference type="NCBI Taxonomy" id="449662"/>
    <lineage>
        <taxon>Bacteria</taxon>
        <taxon>Pseudomonadati</taxon>
        <taxon>Pseudomonadota</taxon>
        <taxon>Betaproteobacteria</taxon>
        <taxon>Neisseriales</taxon>
        <taxon>Chitinibacteraceae</taxon>
        <taxon>Silvimonas</taxon>
    </lineage>
</organism>
<proteinExistence type="predicted"/>
<feature type="region of interest" description="Disordered" evidence="1">
    <location>
        <begin position="1"/>
        <end position="32"/>
    </location>
</feature>
<dbReference type="EMBL" id="BMLX01000002">
    <property type="protein sequence ID" value="GGP20642.1"/>
    <property type="molecule type" value="Genomic_DNA"/>
</dbReference>
<keyword evidence="2" id="KW-0472">Membrane</keyword>
<keyword evidence="2" id="KW-0812">Transmembrane</keyword>
<feature type="compositionally biased region" description="Basic and acidic residues" evidence="1">
    <location>
        <begin position="11"/>
        <end position="31"/>
    </location>
</feature>
<feature type="transmembrane region" description="Helical" evidence="2">
    <location>
        <begin position="43"/>
        <end position="62"/>
    </location>
</feature>
<gene>
    <name evidence="3" type="ORF">GCM10010970_16230</name>
</gene>
<sequence>MPGVGQQGQRARPDPAGHFYQHEGKDDDEGRGNAALVSHAMRVAKSMVVIMMVAVAVIMRVIVRSLMAGVSVAVVMSAGSVVLVRGRGVGRAVG</sequence>
<protein>
    <submittedName>
        <fullName evidence="3">Uncharacterized protein</fullName>
    </submittedName>
</protein>
<feature type="transmembrane region" description="Helical" evidence="2">
    <location>
        <begin position="68"/>
        <end position="86"/>
    </location>
</feature>
<reference evidence="4" key="1">
    <citation type="journal article" date="2019" name="Int. J. Syst. Evol. Microbiol.">
        <title>The Global Catalogue of Microorganisms (GCM) 10K type strain sequencing project: providing services to taxonomists for standard genome sequencing and annotation.</title>
        <authorList>
            <consortium name="The Broad Institute Genomics Platform"/>
            <consortium name="The Broad Institute Genome Sequencing Center for Infectious Disease"/>
            <person name="Wu L."/>
            <person name="Ma J."/>
        </authorList>
    </citation>
    <scope>NUCLEOTIDE SEQUENCE [LARGE SCALE GENOMIC DNA]</scope>
    <source>
        <strain evidence="4">CGMCC 1.8859</strain>
    </source>
</reference>
<keyword evidence="2" id="KW-1133">Transmembrane helix</keyword>
<evidence type="ECO:0000313" key="4">
    <source>
        <dbReference type="Proteomes" id="UP000637267"/>
    </source>
</evidence>
<evidence type="ECO:0000256" key="2">
    <source>
        <dbReference type="SAM" id="Phobius"/>
    </source>
</evidence>
<name>A0ABQ2P8E1_9NEIS</name>
<evidence type="ECO:0000313" key="3">
    <source>
        <dbReference type="EMBL" id="GGP20642.1"/>
    </source>
</evidence>
<accession>A0ABQ2P8E1</accession>
<dbReference type="Proteomes" id="UP000637267">
    <property type="component" value="Unassembled WGS sequence"/>
</dbReference>
<keyword evidence="4" id="KW-1185">Reference proteome</keyword>